<dbReference type="GO" id="GO:0043565">
    <property type="term" value="F:sequence-specific DNA binding"/>
    <property type="evidence" value="ECO:0007669"/>
    <property type="project" value="InterPro"/>
</dbReference>
<dbReference type="PANTHER" id="PTHR30154">
    <property type="entry name" value="LEUCINE-RESPONSIVE REGULATORY PROTEIN"/>
    <property type="match status" value="1"/>
</dbReference>
<sequence>MSNMTSQAAAELDLAIIGALQLNPRADWADLAEALQYSPKTLARRWKLLSESGSAWIAVAPGPTFLQFGCAAWLAITCRPQSKHDVVEALIAEPAVDTVSSTSGTSDFHVIVFVSSIGDLTRLLTDRIEVIEGIRSVATTVVLTNYTEGARWRVQALDLEQAHLLQLPQAAPTRRKTIPFLDDLDRSLLGALAKDGRQAWTTLGEQCDVTGPTARRRVERLIDGGRVALRCEGANTLVGPVVETTFMITTAPSELNTVGNLLSRIPKCRIANATTGTSTIVATMWFQTISEIAPFAAALTRELPSITISDRFISLHTFKRAGHVLDQDGRTTGLIPRAIF</sequence>
<dbReference type="AlphaFoldDB" id="A0AB38FCH4"/>
<evidence type="ECO:0000256" key="3">
    <source>
        <dbReference type="ARBA" id="ARBA00023163"/>
    </source>
</evidence>
<dbReference type="EMBL" id="UAUI01000011">
    <property type="protein sequence ID" value="SPZ39327.1"/>
    <property type="molecule type" value="Genomic_DNA"/>
</dbReference>
<dbReference type="SMART" id="SM00344">
    <property type="entry name" value="HTH_ASNC"/>
    <property type="match status" value="2"/>
</dbReference>
<dbReference type="Proteomes" id="UP000251211">
    <property type="component" value="Unassembled WGS sequence"/>
</dbReference>
<accession>A0AB38FCH4</accession>
<dbReference type="PRINTS" id="PR00033">
    <property type="entry name" value="HTHASNC"/>
</dbReference>
<feature type="domain" description="HTH asnC-type" evidence="5">
    <location>
        <begin position="11"/>
        <end position="47"/>
    </location>
</feature>
<dbReference type="Pfam" id="PF01037">
    <property type="entry name" value="AsnC_trans_reg"/>
    <property type="match status" value="1"/>
</dbReference>
<dbReference type="SUPFAM" id="SSF54909">
    <property type="entry name" value="Dimeric alpha+beta barrel"/>
    <property type="match status" value="1"/>
</dbReference>
<proteinExistence type="predicted"/>
<organism evidence="6 7">
    <name type="scientific">Rhodococcus wratislaviensis</name>
    <name type="common">Tsukamurella wratislaviensis</name>
    <dbReference type="NCBI Taxonomy" id="44752"/>
    <lineage>
        <taxon>Bacteria</taxon>
        <taxon>Bacillati</taxon>
        <taxon>Actinomycetota</taxon>
        <taxon>Actinomycetes</taxon>
        <taxon>Mycobacteriales</taxon>
        <taxon>Nocardiaceae</taxon>
        <taxon>Rhodococcus</taxon>
    </lineage>
</organism>
<evidence type="ECO:0000256" key="1">
    <source>
        <dbReference type="ARBA" id="ARBA00023015"/>
    </source>
</evidence>
<dbReference type="SUPFAM" id="SSF46785">
    <property type="entry name" value="Winged helix' DNA-binding domain"/>
    <property type="match status" value="1"/>
</dbReference>
<keyword evidence="2" id="KW-0238">DNA-binding</keyword>
<comment type="caution">
    <text evidence="6">The sequence shown here is derived from an EMBL/GenBank/DDBJ whole genome shotgun (WGS) entry which is preliminary data.</text>
</comment>
<reference evidence="6 7" key="1">
    <citation type="submission" date="2018-06" db="EMBL/GenBank/DDBJ databases">
        <authorList>
            <consortium name="Pathogen Informatics"/>
            <person name="Doyle S."/>
        </authorList>
    </citation>
    <scope>NUCLEOTIDE SEQUENCE [LARGE SCALE GENOMIC DNA]</scope>
    <source>
        <strain evidence="6 7">NCTC13229</strain>
    </source>
</reference>
<name>A0AB38FCH4_RHOWR</name>
<keyword evidence="3" id="KW-0804">Transcription</keyword>
<protein>
    <submittedName>
        <fullName evidence="6">AsnC family transcriptional regulator</fullName>
    </submittedName>
</protein>
<evidence type="ECO:0000313" key="7">
    <source>
        <dbReference type="Proteomes" id="UP000251211"/>
    </source>
</evidence>
<dbReference type="InterPro" id="IPR011008">
    <property type="entry name" value="Dimeric_a/b-barrel"/>
</dbReference>
<dbReference type="GO" id="GO:0043200">
    <property type="term" value="P:response to amino acid"/>
    <property type="evidence" value="ECO:0007669"/>
    <property type="project" value="TreeGrafter"/>
</dbReference>
<feature type="domain" description="Transcription regulator AsnC/Lrp ligand binding" evidence="4">
    <location>
        <begin position="76"/>
        <end position="143"/>
    </location>
</feature>
<evidence type="ECO:0000256" key="2">
    <source>
        <dbReference type="ARBA" id="ARBA00023125"/>
    </source>
</evidence>
<dbReference type="InterPro" id="IPR000485">
    <property type="entry name" value="AsnC-type_HTH_dom"/>
</dbReference>
<dbReference type="PANTHER" id="PTHR30154:SF34">
    <property type="entry name" value="TRANSCRIPTIONAL REGULATOR AZLB"/>
    <property type="match status" value="1"/>
</dbReference>
<evidence type="ECO:0000259" key="4">
    <source>
        <dbReference type="Pfam" id="PF01037"/>
    </source>
</evidence>
<dbReference type="Gene3D" id="3.30.70.920">
    <property type="match status" value="1"/>
</dbReference>
<gene>
    <name evidence="6" type="primary">asnC_4</name>
    <name evidence="6" type="ORF">NCTC13229_02806</name>
</gene>
<evidence type="ECO:0000313" key="6">
    <source>
        <dbReference type="EMBL" id="SPZ39327.1"/>
    </source>
</evidence>
<feature type="domain" description="HTH asnC-type" evidence="5">
    <location>
        <begin position="181"/>
        <end position="221"/>
    </location>
</feature>
<evidence type="ECO:0000259" key="5">
    <source>
        <dbReference type="Pfam" id="PF13404"/>
    </source>
</evidence>
<dbReference type="InterPro" id="IPR019887">
    <property type="entry name" value="Tscrpt_reg_AsnC/Lrp_C"/>
</dbReference>
<dbReference type="Pfam" id="PF13404">
    <property type="entry name" value="HTH_AsnC-type"/>
    <property type="match status" value="2"/>
</dbReference>
<dbReference type="Gene3D" id="1.10.10.10">
    <property type="entry name" value="Winged helix-like DNA-binding domain superfamily/Winged helix DNA-binding domain"/>
    <property type="match status" value="2"/>
</dbReference>
<dbReference type="InterPro" id="IPR019888">
    <property type="entry name" value="Tscrpt_reg_AsnC-like"/>
</dbReference>
<dbReference type="InterPro" id="IPR036388">
    <property type="entry name" value="WH-like_DNA-bd_sf"/>
</dbReference>
<keyword evidence="1" id="KW-0805">Transcription regulation</keyword>
<dbReference type="GO" id="GO:0005829">
    <property type="term" value="C:cytosol"/>
    <property type="evidence" value="ECO:0007669"/>
    <property type="project" value="TreeGrafter"/>
</dbReference>
<dbReference type="InterPro" id="IPR036390">
    <property type="entry name" value="WH_DNA-bd_sf"/>
</dbReference>